<sequence>MSTNARQRPHATVSMSRSKHILALRHRRAEARLRYTKEIKLSRFKLITMIFAE</sequence>
<proteinExistence type="predicted"/>
<keyword evidence="2" id="KW-1185">Reference proteome</keyword>
<protein>
    <submittedName>
        <fullName evidence="1">Uncharacterized protein</fullName>
    </submittedName>
</protein>
<evidence type="ECO:0000313" key="2">
    <source>
        <dbReference type="Proteomes" id="UP000479190"/>
    </source>
</evidence>
<accession>A0A6H5IA13</accession>
<gene>
    <name evidence="1" type="ORF">TBRA_LOCUS3739</name>
</gene>
<organism evidence="1 2">
    <name type="scientific">Trichogramma brassicae</name>
    <dbReference type="NCBI Taxonomy" id="86971"/>
    <lineage>
        <taxon>Eukaryota</taxon>
        <taxon>Metazoa</taxon>
        <taxon>Ecdysozoa</taxon>
        <taxon>Arthropoda</taxon>
        <taxon>Hexapoda</taxon>
        <taxon>Insecta</taxon>
        <taxon>Pterygota</taxon>
        <taxon>Neoptera</taxon>
        <taxon>Endopterygota</taxon>
        <taxon>Hymenoptera</taxon>
        <taxon>Apocrita</taxon>
        <taxon>Proctotrupomorpha</taxon>
        <taxon>Chalcidoidea</taxon>
        <taxon>Trichogrammatidae</taxon>
        <taxon>Trichogramma</taxon>
    </lineage>
</organism>
<reference evidence="1 2" key="1">
    <citation type="submission" date="2020-02" db="EMBL/GenBank/DDBJ databases">
        <authorList>
            <person name="Ferguson B K."/>
        </authorList>
    </citation>
    <scope>NUCLEOTIDE SEQUENCE [LARGE SCALE GENOMIC DNA]</scope>
</reference>
<dbReference type="EMBL" id="CADCXV010000653">
    <property type="protein sequence ID" value="CAB0031776.1"/>
    <property type="molecule type" value="Genomic_DNA"/>
</dbReference>
<dbReference type="AlphaFoldDB" id="A0A6H5IA13"/>
<dbReference type="Proteomes" id="UP000479190">
    <property type="component" value="Unassembled WGS sequence"/>
</dbReference>
<name>A0A6H5IA13_9HYME</name>
<evidence type="ECO:0000313" key="1">
    <source>
        <dbReference type="EMBL" id="CAB0031776.1"/>
    </source>
</evidence>